<evidence type="ECO:0000313" key="3">
    <source>
        <dbReference type="Proteomes" id="UP000192578"/>
    </source>
</evidence>
<keyword evidence="1" id="KW-0732">Signal</keyword>
<dbReference type="EMBL" id="MTYJ01000251">
    <property type="protein sequence ID" value="OWA52108.1"/>
    <property type="molecule type" value="Genomic_DNA"/>
</dbReference>
<evidence type="ECO:0000256" key="1">
    <source>
        <dbReference type="SAM" id="SignalP"/>
    </source>
</evidence>
<dbReference type="AlphaFoldDB" id="A0A9X6NFK8"/>
<reference evidence="3" key="1">
    <citation type="submission" date="2017-01" db="EMBL/GenBank/DDBJ databases">
        <title>Comparative genomics of anhydrobiosis in the tardigrade Hypsibius dujardini.</title>
        <authorList>
            <person name="Yoshida Y."/>
            <person name="Koutsovoulos G."/>
            <person name="Laetsch D."/>
            <person name="Stevens L."/>
            <person name="Kumar S."/>
            <person name="Horikawa D."/>
            <person name="Ishino K."/>
            <person name="Komine S."/>
            <person name="Tomita M."/>
            <person name="Blaxter M."/>
            <person name="Arakawa K."/>
        </authorList>
    </citation>
    <scope>NUCLEOTIDE SEQUENCE [LARGE SCALE GENOMIC DNA]</scope>
    <source>
        <strain evidence="3">Z151</strain>
    </source>
</reference>
<accession>A0A9X6NFK8</accession>
<proteinExistence type="predicted"/>
<evidence type="ECO:0000313" key="2">
    <source>
        <dbReference type="EMBL" id="OWA52108.1"/>
    </source>
</evidence>
<protein>
    <submittedName>
        <fullName evidence="2">Uncharacterized protein</fullName>
    </submittedName>
</protein>
<gene>
    <name evidence="2" type="ORF">BV898_16570</name>
</gene>
<sequence length="67" mass="7372">MTDVQMLLNCVICLHLTISGIVGYDRRGVSIISVIIGDNPGYGYFAQESSQQYDVALARHCGRSRPL</sequence>
<organism evidence="2 3">
    <name type="scientific">Hypsibius exemplaris</name>
    <name type="common">Freshwater tardigrade</name>
    <dbReference type="NCBI Taxonomy" id="2072580"/>
    <lineage>
        <taxon>Eukaryota</taxon>
        <taxon>Metazoa</taxon>
        <taxon>Ecdysozoa</taxon>
        <taxon>Tardigrada</taxon>
        <taxon>Eutardigrada</taxon>
        <taxon>Parachela</taxon>
        <taxon>Hypsibioidea</taxon>
        <taxon>Hypsibiidae</taxon>
        <taxon>Hypsibius</taxon>
    </lineage>
</organism>
<keyword evidence="3" id="KW-1185">Reference proteome</keyword>
<feature type="chain" id="PRO_5040735074" evidence="1">
    <location>
        <begin position="24"/>
        <end position="67"/>
    </location>
</feature>
<dbReference type="Proteomes" id="UP000192578">
    <property type="component" value="Unassembled WGS sequence"/>
</dbReference>
<comment type="caution">
    <text evidence="2">The sequence shown here is derived from an EMBL/GenBank/DDBJ whole genome shotgun (WGS) entry which is preliminary data.</text>
</comment>
<feature type="signal peptide" evidence="1">
    <location>
        <begin position="1"/>
        <end position="23"/>
    </location>
</feature>
<name>A0A9X6NFK8_HYPEX</name>